<comment type="caution">
    <text evidence="2">The sequence shown here is derived from an EMBL/GenBank/DDBJ whole genome shotgun (WGS) entry which is preliminary data.</text>
</comment>
<evidence type="ECO:0000313" key="3">
    <source>
        <dbReference type="Proteomes" id="UP000275256"/>
    </source>
</evidence>
<dbReference type="Pfam" id="PF01261">
    <property type="entry name" value="AP_endonuc_2"/>
    <property type="match status" value="1"/>
</dbReference>
<dbReference type="PANTHER" id="PTHR12110">
    <property type="entry name" value="HYDROXYPYRUVATE ISOMERASE"/>
    <property type="match status" value="1"/>
</dbReference>
<evidence type="ECO:0000313" key="2">
    <source>
        <dbReference type="EMBL" id="RMB62354.1"/>
    </source>
</evidence>
<sequence length="259" mass="28770">MLLSTTSVYPESTASAFELASSLGYDGVELMVGVDPLTMDEEAVAKLSEYHGVQVHSVHAPCLLVSQNTWGSDPWEKLERSARAAKRLGADVVVVHPPFRWQREYGEGFVDGIRRLNRESGVMFAVENMFPWRTPAGSFQAYLPDWDPTDLPYEHLTLDLSHASTSRLKSRDLVRAWGDRLAHIHLTDGGGSFKDEHLMPGEGDQEAWKLVEDLGTNGFGGHIVLEVSTRRARTRHERQEMLANALASTRAMLSKGVKG</sequence>
<dbReference type="AlphaFoldDB" id="A0A3M0GBT5"/>
<proteinExistence type="predicted"/>
<gene>
    <name evidence="2" type="ORF">EAX62_00220</name>
</gene>
<dbReference type="GO" id="GO:0016853">
    <property type="term" value="F:isomerase activity"/>
    <property type="evidence" value="ECO:0007669"/>
    <property type="project" value="UniProtKB-KW"/>
</dbReference>
<dbReference type="PANTHER" id="PTHR12110:SF47">
    <property type="match status" value="1"/>
</dbReference>
<organism evidence="2 3">
    <name type="scientific">Tessaracoccus antarcticus</name>
    <dbReference type="NCBI Taxonomy" id="2479848"/>
    <lineage>
        <taxon>Bacteria</taxon>
        <taxon>Bacillati</taxon>
        <taxon>Actinomycetota</taxon>
        <taxon>Actinomycetes</taxon>
        <taxon>Propionibacteriales</taxon>
        <taxon>Propionibacteriaceae</taxon>
        <taxon>Tessaracoccus</taxon>
    </lineage>
</organism>
<keyword evidence="2" id="KW-0413">Isomerase</keyword>
<dbReference type="InterPro" id="IPR036237">
    <property type="entry name" value="Xyl_isomerase-like_sf"/>
</dbReference>
<dbReference type="InterPro" id="IPR050312">
    <property type="entry name" value="IolE/XylAMocC-like"/>
</dbReference>
<dbReference type="SUPFAM" id="SSF51658">
    <property type="entry name" value="Xylose isomerase-like"/>
    <property type="match status" value="1"/>
</dbReference>
<dbReference type="Proteomes" id="UP000275256">
    <property type="component" value="Unassembled WGS sequence"/>
</dbReference>
<dbReference type="OrthoDB" id="3248123at2"/>
<dbReference type="EMBL" id="REFW01000001">
    <property type="protein sequence ID" value="RMB62354.1"/>
    <property type="molecule type" value="Genomic_DNA"/>
</dbReference>
<accession>A0A3M0GBT5</accession>
<feature type="domain" description="Xylose isomerase-like TIM barrel" evidence="1">
    <location>
        <begin position="17"/>
        <end position="238"/>
    </location>
</feature>
<reference evidence="2 3" key="1">
    <citation type="submission" date="2018-10" db="EMBL/GenBank/DDBJ databases">
        <title>Tessaracoccus antarcticuss sp. nov., isolated from sediment.</title>
        <authorList>
            <person name="Zhou L.Y."/>
            <person name="Du Z.J."/>
        </authorList>
    </citation>
    <scope>NUCLEOTIDE SEQUENCE [LARGE SCALE GENOMIC DNA]</scope>
    <source>
        <strain evidence="2 3">JDX10</strain>
    </source>
</reference>
<name>A0A3M0GBT5_9ACTN</name>
<dbReference type="Gene3D" id="3.20.20.150">
    <property type="entry name" value="Divalent-metal-dependent TIM barrel enzymes"/>
    <property type="match status" value="1"/>
</dbReference>
<protein>
    <submittedName>
        <fullName evidence="2">Sugar phosphate isomerase/epimerase</fullName>
    </submittedName>
</protein>
<dbReference type="InterPro" id="IPR013022">
    <property type="entry name" value="Xyl_isomerase-like_TIM-brl"/>
</dbReference>
<keyword evidence="3" id="KW-1185">Reference proteome</keyword>
<evidence type="ECO:0000259" key="1">
    <source>
        <dbReference type="Pfam" id="PF01261"/>
    </source>
</evidence>